<keyword evidence="4 9" id="KW-0808">Transferase</keyword>
<evidence type="ECO:0000313" key="12">
    <source>
        <dbReference type="Proteomes" id="UP000505077"/>
    </source>
</evidence>
<organism evidence="11 12">
    <name type="scientific">Candidatus Desulfovibrio kirbyi</name>
    <dbReference type="NCBI Taxonomy" id="2696086"/>
    <lineage>
        <taxon>Bacteria</taxon>
        <taxon>Pseudomonadati</taxon>
        <taxon>Thermodesulfobacteriota</taxon>
        <taxon>Desulfovibrionia</taxon>
        <taxon>Desulfovibrionales</taxon>
        <taxon>Desulfovibrionaceae</taxon>
        <taxon>Desulfovibrio</taxon>
    </lineage>
</organism>
<dbReference type="UniPathway" id="UPA00666"/>
<keyword evidence="3 9" id="KW-1003">Cell membrane</keyword>
<feature type="transmembrane region" description="Helical" evidence="9">
    <location>
        <begin position="160"/>
        <end position="180"/>
    </location>
</feature>
<feature type="transmembrane region" description="Helical" evidence="9">
    <location>
        <begin position="481"/>
        <end position="499"/>
    </location>
</feature>
<proteinExistence type="inferred from homology"/>
<reference evidence="11 12" key="1">
    <citation type="journal article" date="2020" name="ISME J.">
        <title>Parallel Reductive Genome Evolution in Desulfovibrio Ectosymbionts Independently Acquired by Trichonympha Protists in the Termite Gut.</title>
        <authorList>
            <person name="Takeuchi M."/>
            <person name="Kuwahara H."/>
            <person name="Murakami T."/>
            <person name="Takahashi K."/>
            <person name="Kajitani R."/>
            <person name="Toyoda A."/>
            <person name="Itoh T."/>
            <person name="Ohkuma M."/>
            <person name="Hongoh Y."/>
        </authorList>
    </citation>
    <scope>NUCLEOTIDE SEQUENCE [LARGE SCALE GENOMIC DNA]</scope>
    <source>
        <strain evidence="11">ZnDsv-02</strain>
    </source>
</reference>
<dbReference type="PANTHER" id="PTHR38686">
    <property type="entry name" value="APOLIPOPROTEIN N-ACYLTRANSFERASE"/>
    <property type="match status" value="1"/>
</dbReference>
<dbReference type="CDD" id="cd07571">
    <property type="entry name" value="ALP_N-acyl_transferase"/>
    <property type="match status" value="1"/>
</dbReference>
<keyword evidence="6 9" id="KW-1133">Transmembrane helix</keyword>
<dbReference type="Proteomes" id="UP000505077">
    <property type="component" value="Unassembled WGS sequence"/>
</dbReference>
<dbReference type="GO" id="GO:0042158">
    <property type="term" value="P:lipoprotein biosynthetic process"/>
    <property type="evidence" value="ECO:0007669"/>
    <property type="project" value="UniProtKB-UniRule"/>
</dbReference>
<dbReference type="NCBIfam" id="TIGR00546">
    <property type="entry name" value="lnt"/>
    <property type="match status" value="1"/>
</dbReference>
<dbReference type="EC" id="2.3.1.269" evidence="9"/>
<dbReference type="InterPro" id="IPR036526">
    <property type="entry name" value="C-N_Hydrolase_sf"/>
</dbReference>
<evidence type="ECO:0000259" key="10">
    <source>
        <dbReference type="PROSITE" id="PS50263"/>
    </source>
</evidence>
<feature type="transmembrane region" description="Helical" evidence="9">
    <location>
        <begin position="112"/>
        <end position="128"/>
    </location>
</feature>
<name>A0A6L2R3U9_9BACT</name>
<evidence type="ECO:0000256" key="7">
    <source>
        <dbReference type="ARBA" id="ARBA00023136"/>
    </source>
</evidence>
<comment type="function">
    <text evidence="9">Catalyzes the phospholipid dependent N-acylation of the N-terminal cysteine of apolipoprotein, the last step in lipoprotein maturation.</text>
</comment>
<dbReference type="InterPro" id="IPR045378">
    <property type="entry name" value="LNT_N"/>
</dbReference>
<sequence length="509" mass="55282">MNALPLAGFSGAAFLWLGFPNDLLHLPLLAPAYPAALACLGARARCAATAFRHGWLTGIVGGSAVLYWLALPVHDVGGLPWPLAVPCAVFIAACLACLHGLFSLGAHTLKEWSPVFFATLLGLAWYLLEEISDLVLGFPWLSLAGALAAWPVTIQAADIVGAYMLSGIWTLAVLLCLCPMANVSSRATGLGLAVLLLCYGAAQLQSRPFDPDPTGKNSFPVLFVEGNIDQNNKWTPEFQRQTVEKYINLTQIFLSTHPEEKPLIVWPETALPFFFEKSALFAPILRATAAQAGCPLLFGAPALRKKPDGKATVFNRAWLLGDTGTTLGAYDKEHLVPFGEYLPEWLKLDFLSALLQGVGLYESGTQTAPLRYGGLVLGMLICYEGIFPSLAKARVEEGANILADISNDNWFGRTPAARQHLSLTVLRAVEQNRWLLRGTNSGITAIVDPRGRLALQGEQFTEATRLGRAEYITEQSLYHTISPWLLPTAVLAGLALAVYGRRRFKTQDR</sequence>
<feature type="transmembrane region" description="Helical" evidence="9">
    <location>
        <begin position="187"/>
        <end position="204"/>
    </location>
</feature>
<feature type="transmembrane region" description="Helical" evidence="9">
    <location>
        <begin position="83"/>
        <end position="106"/>
    </location>
</feature>
<dbReference type="PANTHER" id="PTHR38686:SF1">
    <property type="entry name" value="APOLIPOPROTEIN N-ACYLTRANSFERASE"/>
    <property type="match status" value="1"/>
</dbReference>
<dbReference type="Gene3D" id="3.60.110.10">
    <property type="entry name" value="Carbon-nitrogen hydrolase"/>
    <property type="match status" value="1"/>
</dbReference>
<dbReference type="EMBL" id="BLLL01000001">
    <property type="protein sequence ID" value="GFH62250.1"/>
    <property type="molecule type" value="Genomic_DNA"/>
</dbReference>
<keyword evidence="11" id="KW-0449">Lipoprotein</keyword>
<dbReference type="InterPro" id="IPR004563">
    <property type="entry name" value="Apolipo_AcylTrfase"/>
</dbReference>
<accession>A0A6L2R3U9</accession>
<comment type="caution">
    <text evidence="11">The sequence shown here is derived from an EMBL/GenBank/DDBJ whole genome shotgun (WGS) entry which is preliminary data.</text>
</comment>
<feature type="transmembrane region" description="Helical" evidence="9">
    <location>
        <begin position="53"/>
        <end position="71"/>
    </location>
</feature>
<dbReference type="GO" id="GO:0005886">
    <property type="term" value="C:plasma membrane"/>
    <property type="evidence" value="ECO:0007669"/>
    <property type="project" value="UniProtKB-SubCell"/>
</dbReference>
<feature type="domain" description="CN hydrolase" evidence="10">
    <location>
        <begin position="224"/>
        <end position="483"/>
    </location>
</feature>
<dbReference type="GO" id="GO:0016410">
    <property type="term" value="F:N-acyltransferase activity"/>
    <property type="evidence" value="ECO:0007669"/>
    <property type="project" value="UniProtKB-UniRule"/>
</dbReference>
<keyword evidence="7 9" id="KW-0472">Membrane</keyword>
<comment type="catalytic activity">
    <reaction evidence="9">
        <text>N-terminal S-1,2-diacyl-sn-glyceryl-L-cysteinyl-[lipoprotein] + a glycerophospholipid = N-acyl-S-1,2-diacyl-sn-glyceryl-L-cysteinyl-[lipoprotein] + a 2-acyl-sn-glycero-3-phospholipid + H(+)</text>
        <dbReference type="Rhea" id="RHEA:48228"/>
        <dbReference type="Rhea" id="RHEA-COMP:14681"/>
        <dbReference type="Rhea" id="RHEA-COMP:14684"/>
        <dbReference type="ChEBI" id="CHEBI:15378"/>
        <dbReference type="ChEBI" id="CHEBI:136912"/>
        <dbReference type="ChEBI" id="CHEBI:140656"/>
        <dbReference type="ChEBI" id="CHEBI:140657"/>
        <dbReference type="ChEBI" id="CHEBI:140660"/>
        <dbReference type="EC" id="2.3.1.269"/>
    </reaction>
</comment>
<dbReference type="AlphaFoldDB" id="A0A6L2R3U9"/>
<evidence type="ECO:0000256" key="1">
    <source>
        <dbReference type="ARBA" id="ARBA00004651"/>
    </source>
</evidence>
<dbReference type="Pfam" id="PF20154">
    <property type="entry name" value="LNT_N"/>
    <property type="match status" value="1"/>
</dbReference>
<evidence type="ECO:0000256" key="8">
    <source>
        <dbReference type="ARBA" id="ARBA00023315"/>
    </source>
</evidence>
<dbReference type="SUPFAM" id="SSF56317">
    <property type="entry name" value="Carbon-nitrogen hydrolase"/>
    <property type="match status" value="1"/>
</dbReference>
<evidence type="ECO:0000256" key="3">
    <source>
        <dbReference type="ARBA" id="ARBA00022475"/>
    </source>
</evidence>
<gene>
    <name evidence="9 11" type="primary">lnt</name>
    <name evidence="11" type="ORF">ZNDK_0021</name>
</gene>
<comment type="subcellular location">
    <subcellularLocation>
        <location evidence="1 9">Cell membrane</location>
        <topology evidence="1 9">Multi-pass membrane protein</topology>
    </subcellularLocation>
</comment>
<dbReference type="Pfam" id="PF00795">
    <property type="entry name" value="CN_hydrolase"/>
    <property type="match status" value="1"/>
</dbReference>
<protein>
    <recommendedName>
        <fullName evidence="9">Apolipoprotein N-acyltransferase</fullName>
        <shortName evidence="9">ALP N-acyltransferase</shortName>
        <ecNumber evidence="9">2.3.1.269</ecNumber>
    </recommendedName>
</protein>
<evidence type="ECO:0000256" key="4">
    <source>
        <dbReference type="ARBA" id="ARBA00022679"/>
    </source>
</evidence>
<evidence type="ECO:0000256" key="5">
    <source>
        <dbReference type="ARBA" id="ARBA00022692"/>
    </source>
</evidence>
<evidence type="ECO:0000256" key="2">
    <source>
        <dbReference type="ARBA" id="ARBA00010065"/>
    </source>
</evidence>
<evidence type="ECO:0000256" key="6">
    <source>
        <dbReference type="ARBA" id="ARBA00022989"/>
    </source>
</evidence>
<comment type="similarity">
    <text evidence="2 9">Belongs to the CN hydrolase family. Apolipoprotein N-acyltransferase subfamily.</text>
</comment>
<keyword evidence="8 9" id="KW-0012">Acyltransferase</keyword>
<dbReference type="InterPro" id="IPR003010">
    <property type="entry name" value="C-N_Hydrolase"/>
</dbReference>
<evidence type="ECO:0000256" key="9">
    <source>
        <dbReference type="HAMAP-Rule" id="MF_01148"/>
    </source>
</evidence>
<dbReference type="PROSITE" id="PS50263">
    <property type="entry name" value="CN_HYDROLASE"/>
    <property type="match status" value="1"/>
</dbReference>
<evidence type="ECO:0000313" key="11">
    <source>
        <dbReference type="EMBL" id="GFH62250.1"/>
    </source>
</evidence>
<keyword evidence="5 9" id="KW-0812">Transmembrane</keyword>
<comment type="pathway">
    <text evidence="9">Protein modification; lipoprotein biosynthesis (N-acyl transfer).</text>
</comment>
<dbReference type="HAMAP" id="MF_01148">
    <property type="entry name" value="Lnt"/>
    <property type="match status" value="1"/>
</dbReference>